<organism evidence="2 3">
    <name type="scientific">Decorospora gaudefroyi</name>
    <dbReference type="NCBI Taxonomy" id="184978"/>
    <lineage>
        <taxon>Eukaryota</taxon>
        <taxon>Fungi</taxon>
        <taxon>Dikarya</taxon>
        <taxon>Ascomycota</taxon>
        <taxon>Pezizomycotina</taxon>
        <taxon>Dothideomycetes</taxon>
        <taxon>Pleosporomycetidae</taxon>
        <taxon>Pleosporales</taxon>
        <taxon>Pleosporineae</taxon>
        <taxon>Pleosporaceae</taxon>
        <taxon>Decorospora</taxon>
    </lineage>
</organism>
<keyword evidence="3" id="KW-1185">Reference proteome</keyword>
<name>A0A6A5KSD4_9PLEO</name>
<evidence type="ECO:0000313" key="3">
    <source>
        <dbReference type="Proteomes" id="UP000800040"/>
    </source>
</evidence>
<sequence length="383" mass="41647">MSNSALPLMASADGICWSPSMRQFIRVANPPQGQQHLAMPTRTRGSFEALKNYPNRFFPIQCNSGMPQPMTPTGFAATNSNPAGFFPSQYSSPSGMPQPMDPTGFAATNSTPAGFFPSQYPSSSDIPQPSTPTGFAATNSFPFGSVNNQYQPQQQFVGTPQPFPNCPAASNSCSADLVPDLHPEGGMPQPSSTPLIPDDSILSGPEFAEVRQQLERMSQPRSNDFAADPNFALCESRELRGSPFDLGFPAEKHQFTDDGGEQFDLGQCIQDDPFMLPAPLVQQQGQPPQEKTGFIDLTGDETSGEEAGREAERERAPRNAVGSKRSREADEVVDEVEDRPKKRGRPCKKAEAEVAVVEEVNEYAPLEKRMVYGISAFLGYLHT</sequence>
<evidence type="ECO:0000256" key="1">
    <source>
        <dbReference type="SAM" id="MobiDB-lite"/>
    </source>
</evidence>
<accession>A0A6A5KSD4</accession>
<dbReference type="AlphaFoldDB" id="A0A6A5KSD4"/>
<feature type="region of interest" description="Disordered" evidence="1">
    <location>
        <begin position="283"/>
        <end position="350"/>
    </location>
</feature>
<gene>
    <name evidence="2" type="ORF">BDW02DRAFT_277017</name>
</gene>
<evidence type="ECO:0000313" key="2">
    <source>
        <dbReference type="EMBL" id="KAF1839112.1"/>
    </source>
</evidence>
<dbReference type="EMBL" id="ML975247">
    <property type="protein sequence ID" value="KAF1839112.1"/>
    <property type="molecule type" value="Genomic_DNA"/>
</dbReference>
<dbReference type="Proteomes" id="UP000800040">
    <property type="component" value="Unassembled WGS sequence"/>
</dbReference>
<protein>
    <submittedName>
        <fullName evidence="2">Uncharacterized protein</fullName>
    </submittedName>
</protein>
<proteinExistence type="predicted"/>
<reference evidence="2" key="1">
    <citation type="submission" date="2020-01" db="EMBL/GenBank/DDBJ databases">
        <authorList>
            <consortium name="DOE Joint Genome Institute"/>
            <person name="Haridas S."/>
            <person name="Albert R."/>
            <person name="Binder M."/>
            <person name="Bloem J."/>
            <person name="Labutti K."/>
            <person name="Salamov A."/>
            <person name="Andreopoulos B."/>
            <person name="Baker S.E."/>
            <person name="Barry K."/>
            <person name="Bills G."/>
            <person name="Bluhm B.H."/>
            <person name="Cannon C."/>
            <person name="Castanera R."/>
            <person name="Culley D.E."/>
            <person name="Daum C."/>
            <person name="Ezra D."/>
            <person name="Gonzalez J.B."/>
            <person name="Henrissat B."/>
            <person name="Kuo A."/>
            <person name="Liang C."/>
            <person name="Lipzen A."/>
            <person name="Lutzoni F."/>
            <person name="Magnuson J."/>
            <person name="Mondo S."/>
            <person name="Nolan M."/>
            <person name="Ohm R."/>
            <person name="Pangilinan J."/>
            <person name="Park H.-J."/>
            <person name="Ramirez L."/>
            <person name="Alfaro M."/>
            <person name="Sun H."/>
            <person name="Tritt A."/>
            <person name="Yoshinaga Y."/>
            <person name="Zwiers L.-H."/>
            <person name="Turgeon B.G."/>
            <person name="Goodwin S.B."/>
            <person name="Spatafora J.W."/>
            <person name="Crous P.W."/>
            <person name="Grigoriev I.V."/>
        </authorList>
    </citation>
    <scope>NUCLEOTIDE SEQUENCE</scope>
    <source>
        <strain evidence="2">P77</strain>
    </source>
</reference>
<feature type="compositionally biased region" description="Basic and acidic residues" evidence="1">
    <location>
        <begin position="306"/>
        <end position="317"/>
    </location>
</feature>